<organism evidence="3 4">
    <name type="scientific">Flexivirga aerilata</name>
    <dbReference type="NCBI Taxonomy" id="1656889"/>
    <lineage>
        <taxon>Bacteria</taxon>
        <taxon>Bacillati</taxon>
        <taxon>Actinomycetota</taxon>
        <taxon>Actinomycetes</taxon>
        <taxon>Micrococcales</taxon>
        <taxon>Dermacoccaceae</taxon>
        <taxon>Flexivirga</taxon>
    </lineage>
</organism>
<evidence type="ECO:0000256" key="2">
    <source>
        <dbReference type="SAM" id="SignalP"/>
    </source>
</evidence>
<keyword evidence="1" id="KW-0378">Hydrolase</keyword>
<dbReference type="GO" id="GO:0016787">
    <property type="term" value="F:hydrolase activity"/>
    <property type="evidence" value="ECO:0007669"/>
    <property type="project" value="UniProtKB-KW"/>
</dbReference>
<dbReference type="InterPro" id="IPR029058">
    <property type="entry name" value="AB_hydrolase_fold"/>
</dbReference>
<dbReference type="SUPFAM" id="SSF53474">
    <property type="entry name" value="alpha/beta-Hydrolases"/>
    <property type="match status" value="1"/>
</dbReference>
<keyword evidence="2" id="KW-0732">Signal</keyword>
<gene>
    <name evidence="3" type="ORF">HJ588_12795</name>
</gene>
<evidence type="ECO:0000313" key="4">
    <source>
        <dbReference type="Proteomes" id="UP000557772"/>
    </source>
</evidence>
<dbReference type="RefSeq" id="WP_171156161.1">
    <property type="nucleotide sequence ID" value="NZ_JABENB010000002.1"/>
</dbReference>
<protein>
    <submittedName>
        <fullName evidence="3">Cutinase family protein</fullName>
    </submittedName>
</protein>
<proteinExistence type="predicted"/>
<evidence type="ECO:0000256" key="1">
    <source>
        <dbReference type="ARBA" id="ARBA00022801"/>
    </source>
</evidence>
<dbReference type="Pfam" id="PF01083">
    <property type="entry name" value="Cutinase"/>
    <property type="match status" value="1"/>
</dbReference>
<comment type="caution">
    <text evidence="3">The sequence shown here is derived from an EMBL/GenBank/DDBJ whole genome shotgun (WGS) entry which is preliminary data.</text>
</comment>
<name>A0A849ATU0_9MICO</name>
<dbReference type="AlphaFoldDB" id="A0A849ATU0"/>
<sequence length="320" mass="32794">MRSPRSIATAAAAAALATTGMTALALPTAPAAGAAGCGNKIFLVDGYKSGESAASFGGPSLSNVASAPGWDREIFYYRNGIIPVLDPTTLNNTVARAVPSLERAAIDYHRACPSARIAFMGYSFGALVAGNVVESLAGKSDIPHNQLSAVLYGDPRRAPQTKGIEGPAGGVLTMLPNLPTIDAPGPRNFRDVAVSEVCNQNDVICNAANPFTNALAVANGVQGYRSGDHAYRFDPFGADARPGDHYQPQTPRIGYGAPLPVPMPTPNALLRHNLLWNATVRAIGDAIDGAVAAGLLARFGVPGADGLAAPIDGLIAEAGG</sequence>
<evidence type="ECO:0000313" key="3">
    <source>
        <dbReference type="EMBL" id="NNG40142.1"/>
    </source>
</evidence>
<dbReference type="EMBL" id="JABENB010000002">
    <property type="protein sequence ID" value="NNG40142.1"/>
    <property type="molecule type" value="Genomic_DNA"/>
</dbReference>
<keyword evidence="4" id="KW-1185">Reference proteome</keyword>
<accession>A0A849ATU0</accession>
<dbReference type="Proteomes" id="UP000557772">
    <property type="component" value="Unassembled WGS sequence"/>
</dbReference>
<feature type="signal peptide" evidence="2">
    <location>
        <begin position="1"/>
        <end position="25"/>
    </location>
</feature>
<dbReference type="Gene3D" id="3.40.50.1820">
    <property type="entry name" value="alpha/beta hydrolase"/>
    <property type="match status" value="1"/>
</dbReference>
<dbReference type="InterPro" id="IPR000675">
    <property type="entry name" value="Cutinase/axe"/>
</dbReference>
<feature type="chain" id="PRO_5038402136" evidence="2">
    <location>
        <begin position="26"/>
        <end position="320"/>
    </location>
</feature>
<reference evidence="3 4" key="1">
    <citation type="submission" date="2020-05" db="EMBL/GenBank/DDBJ databases">
        <title>Flexivirga sp. ID2601S isolated from air conditioner.</title>
        <authorList>
            <person name="Kim D.H."/>
        </authorList>
    </citation>
    <scope>NUCLEOTIDE SEQUENCE [LARGE SCALE GENOMIC DNA]</scope>
    <source>
        <strain evidence="3 4">ID2601S</strain>
    </source>
</reference>